<organism evidence="6 7">
    <name type="scientific">Imhoffiella purpurea</name>
    <dbReference type="NCBI Taxonomy" id="1249627"/>
    <lineage>
        <taxon>Bacteria</taxon>
        <taxon>Pseudomonadati</taxon>
        <taxon>Pseudomonadota</taxon>
        <taxon>Gammaproteobacteria</taxon>
        <taxon>Chromatiales</taxon>
        <taxon>Chromatiaceae</taxon>
        <taxon>Imhoffiella</taxon>
    </lineage>
</organism>
<evidence type="ECO:0000256" key="2">
    <source>
        <dbReference type="ARBA" id="ARBA00022963"/>
    </source>
</evidence>
<dbReference type="PANTHER" id="PTHR24185:SF1">
    <property type="entry name" value="CALCIUM-INDEPENDENT PHOSPHOLIPASE A2-GAMMA"/>
    <property type="match status" value="1"/>
</dbReference>
<evidence type="ECO:0000313" key="7">
    <source>
        <dbReference type="Proteomes" id="UP000019460"/>
    </source>
</evidence>
<keyword evidence="3 4" id="KW-0443">Lipid metabolism</keyword>
<feature type="short sequence motif" description="GXSXG" evidence="4">
    <location>
        <begin position="53"/>
        <end position="57"/>
    </location>
</feature>
<dbReference type="GO" id="GO:0016020">
    <property type="term" value="C:membrane"/>
    <property type="evidence" value="ECO:0007669"/>
    <property type="project" value="TreeGrafter"/>
</dbReference>
<reference evidence="6 7" key="1">
    <citation type="submission" date="2012-11" db="EMBL/GenBank/DDBJ databases">
        <title>Genome assembly of Thiorhodococcus sp. AK35.</title>
        <authorList>
            <person name="Nupur N."/>
            <person name="Khatri I."/>
            <person name="Subramanian S."/>
            <person name="Pinnaka A."/>
        </authorList>
    </citation>
    <scope>NUCLEOTIDE SEQUENCE [LARGE SCALE GENOMIC DNA]</scope>
    <source>
        <strain evidence="6 7">AK35</strain>
    </source>
</reference>
<dbReference type="InterPro" id="IPR002641">
    <property type="entry name" value="PNPLA_dom"/>
</dbReference>
<dbReference type="Gene3D" id="3.40.1090.10">
    <property type="entry name" value="Cytosolic phospholipase A2 catalytic domain"/>
    <property type="match status" value="1"/>
</dbReference>
<evidence type="ECO:0000256" key="3">
    <source>
        <dbReference type="ARBA" id="ARBA00023098"/>
    </source>
</evidence>
<dbReference type="eggNOG" id="COG3621">
    <property type="taxonomic scope" value="Bacteria"/>
</dbReference>
<evidence type="ECO:0000259" key="5">
    <source>
        <dbReference type="PROSITE" id="PS51635"/>
    </source>
</evidence>
<evidence type="ECO:0000256" key="1">
    <source>
        <dbReference type="ARBA" id="ARBA00022801"/>
    </source>
</evidence>
<dbReference type="Pfam" id="PF01734">
    <property type="entry name" value="Patatin"/>
    <property type="match status" value="1"/>
</dbReference>
<feature type="short sequence motif" description="GXGXXG" evidence="4">
    <location>
        <begin position="21"/>
        <end position="26"/>
    </location>
</feature>
<evidence type="ECO:0000313" key="6">
    <source>
        <dbReference type="EMBL" id="EXJ13885.1"/>
    </source>
</evidence>
<dbReference type="SUPFAM" id="SSF52151">
    <property type="entry name" value="FabD/lysophospholipase-like"/>
    <property type="match status" value="1"/>
</dbReference>
<evidence type="ECO:0000256" key="4">
    <source>
        <dbReference type="PROSITE-ProRule" id="PRU01161"/>
    </source>
</evidence>
<dbReference type="PANTHER" id="PTHR24185">
    <property type="entry name" value="CALCIUM-INDEPENDENT PHOSPHOLIPASE A2-GAMMA"/>
    <property type="match status" value="1"/>
</dbReference>
<dbReference type="GO" id="GO:0004620">
    <property type="term" value="F:phospholipase activity"/>
    <property type="evidence" value="ECO:0007669"/>
    <property type="project" value="TreeGrafter"/>
</dbReference>
<dbReference type="AlphaFoldDB" id="W9VU56"/>
<gene>
    <name evidence="6" type="ORF">D779_3248</name>
</gene>
<comment type="caution">
    <text evidence="6">The sequence shown here is derived from an EMBL/GenBank/DDBJ whole genome shotgun (WGS) entry which is preliminary data.</text>
</comment>
<keyword evidence="7" id="KW-1185">Reference proteome</keyword>
<dbReference type="EMBL" id="AONC01000055">
    <property type="protein sequence ID" value="EXJ13885.1"/>
    <property type="molecule type" value="Genomic_DNA"/>
</dbReference>
<protein>
    <submittedName>
        <fullName evidence="6">Patatin</fullName>
    </submittedName>
</protein>
<dbReference type="GO" id="GO:0016042">
    <property type="term" value="P:lipid catabolic process"/>
    <property type="evidence" value="ECO:0007669"/>
    <property type="project" value="UniProtKB-UniRule"/>
</dbReference>
<dbReference type="STRING" id="1249627.D779_3248"/>
<feature type="short sequence motif" description="DGA/G" evidence="4">
    <location>
        <begin position="192"/>
        <end position="194"/>
    </location>
</feature>
<proteinExistence type="predicted"/>
<feature type="active site" description="Proton acceptor" evidence="4">
    <location>
        <position position="192"/>
    </location>
</feature>
<accession>W9VU56</accession>
<dbReference type="CDD" id="cd07199">
    <property type="entry name" value="Pat17_PNPLA8_PNPLA9_like"/>
    <property type="match status" value="1"/>
</dbReference>
<dbReference type="Proteomes" id="UP000019460">
    <property type="component" value="Unassembled WGS sequence"/>
</dbReference>
<feature type="domain" description="PNPLA" evidence="5">
    <location>
        <begin position="17"/>
        <end position="205"/>
    </location>
</feature>
<keyword evidence="2 4" id="KW-0442">Lipid degradation</keyword>
<dbReference type="InterPro" id="IPR016035">
    <property type="entry name" value="Acyl_Trfase/lysoPLipase"/>
</dbReference>
<dbReference type="PROSITE" id="PS51635">
    <property type="entry name" value="PNPLA"/>
    <property type="match status" value="1"/>
</dbReference>
<dbReference type="GO" id="GO:0006631">
    <property type="term" value="P:fatty acid metabolic process"/>
    <property type="evidence" value="ECO:0007669"/>
    <property type="project" value="TreeGrafter"/>
</dbReference>
<feature type="active site" description="Nucleophile" evidence="4">
    <location>
        <position position="55"/>
    </location>
</feature>
<name>W9VU56_9GAMM</name>
<dbReference type="RefSeq" id="WP_043756184.1">
    <property type="nucleotide sequence ID" value="NZ_AONC01000055.1"/>
</dbReference>
<keyword evidence="1 4" id="KW-0378">Hydrolase</keyword>
<sequence>MTIAESLGLRRLPYRILTIDGGGVRGIIPVVWLERLERHLEAPAHTHFDMFAGTSIGAIIACALAMGMNAREVHDIWVNSAHLAFAKPGCLRDYGRRWANRAGLAAKYDSAGLEDMLHGIFHDLCLGELRTPTLALSYDIQAMQVHVFSSAREDHKPLPVWEVCRASTAAPLFFDPHMMVCDDSGTEHPMADGGLTANNPVVLAISEAVCQVKGKAPVTNLEHVVVASFGTGAPPEGQTTVPKTIFGHGSAILQALMTGATGTDHVTARTLLPPENYWRFQTSISDRLSPLDEVDNIDALQAVALAHLADGADHRLAQLARRLQGKPLERRWWEGRHAHEVAS</sequence>